<organism evidence="2 3">
    <name type="scientific">Amycolatopsis taiwanensis</name>
    <dbReference type="NCBI Taxonomy" id="342230"/>
    <lineage>
        <taxon>Bacteria</taxon>
        <taxon>Bacillati</taxon>
        <taxon>Actinomycetota</taxon>
        <taxon>Actinomycetes</taxon>
        <taxon>Pseudonocardiales</taxon>
        <taxon>Pseudonocardiaceae</taxon>
        <taxon>Amycolatopsis</taxon>
    </lineage>
</organism>
<dbReference type="InterPro" id="IPR042188">
    <property type="entry name" value="MmgE/PrpD_sf_2"/>
</dbReference>
<dbReference type="Gene3D" id="3.30.1330.120">
    <property type="entry name" value="2-methylcitrate dehydratase PrpD"/>
    <property type="match status" value="1"/>
</dbReference>
<dbReference type="AlphaFoldDB" id="A0A9W6R9Y7"/>
<protein>
    <recommendedName>
        <fullName evidence="1">MmgE/PrpD C-terminal domain-containing protein</fullName>
    </recommendedName>
</protein>
<comment type="caution">
    <text evidence="2">The sequence shown here is derived from an EMBL/GenBank/DDBJ whole genome shotgun (WGS) entry which is preliminary data.</text>
</comment>
<accession>A0A9W6R9Y7</accession>
<evidence type="ECO:0000259" key="1">
    <source>
        <dbReference type="Pfam" id="PF19305"/>
    </source>
</evidence>
<dbReference type="InterPro" id="IPR045337">
    <property type="entry name" value="MmgE_PrpD_C"/>
</dbReference>
<dbReference type="GO" id="GO:0016829">
    <property type="term" value="F:lyase activity"/>
    <property type="evidence" value="ECO:0007669"/>
    <property type="project" value="InterPro"/>
</dbReference>
<dbReference type="SUPFAM" id="SSF103378">
    <property type="entry name" value="2-methylcitrate dehydratase PrpD"/>
    <property type="match status" value="1"/>
</dbReference>
<dbReference type="Proteomes" id="UP001165136">
    <property type="component" value="Unassembled WGS sequence"/>
</dbReference>
<dbReference type="Pfam" id="PF19305">
    <property type="entry name" value="MmgE_PrpD_C"/>
    <property type="match status" value="1"/>
</dbReference>
<dbReference type="InterPro" id="IPR036148">
    <property type="entry name" value="MmgE/PrpD_sf"/>
</dbReference>
<evidence type="ECO:0000313" key="2">
    <source>
        <dbReference type="EMBL" id="GLY70242.1"/>
    </source>
</evidence>
<dbReference type="EMBL" id="BSTI01000021">
    <property type="protein sequence ID" value="GLY70242.1"/>
    <property type="molecule type" value="Genomic_DNA"/>
</dbReference>
<keyword evidence="3" id="KW-1185">Reference proteome</keyword>
<feature type="domain" description="MmgE/PrpD C-terminal" evidence="1">
    <location>
        <begin position="2"/>
        <end position="81"/>
    </location>
</feature>
<name>A0A9W6R9Y7_9PSEU</name>
<evidence type="ECO:0000313" key="3">
    <source>
        <dbReference type="Proteomes" id="UP001165136"/>
    </source>
</evidence>
<sequence>MPCCHFLHPFVEAVAALDLPPSRIRRILCRVPEGQEQIIALPRARKQVPGRADEARWSLPYVLALQVVRGAVVLDDFVGARSRRTGDGGSDRLGAVAGIRLPGGLPSGH</sequence>
<gene>
    <name evidence="2" type="ORF">Atai01_68610</name>
</gene>
<dbReference type="RefSeq" id="WP_432705836.1">
    <property type="nucleotide sequence ID" value="NZ_BSTI01000021.1"/>
</dbReference>
<proteinExistence type="predicted"/>
<reference evidence="2" key="1">
    <citation type="submission" date="2023-03" db="EMBL/GenBank/DDBJ databases">
        <title>Amycolatopsis taiwanensis NBRC 103393.</title>
        <authorList>
            <person name="Ichikawa N."/>
            <person name="Sato H."/>
            <person name="Tonouchi N."/>
        </authorList>
    </citation>
    <scope>NUCLEOTIDE SEQUENCE</scope>
    <source>
        <strain evidence="2">NBRC 103393</strain>
    </source>
</reference>